<protein>
    <recommendedName>
        <fullName evidence="4">DUF1648 domain-containing protein</fullName>
    </recommendedName>
</protein>
<reference evidence="2 3" key="1">
    <citation type="submission" date="2020-03" db="EMBL/GenBank/DDBJ databases">
        <authorList>
            <person name="Wang L."/>
            <person name="He N."/>
            <person name="Li Y."/>
            <person name="Fang Y."/>
            <person name="Zhang F."/>
        </authorList>
    </citation>
    <scope>NUCLEOTIDE SEQUENCE [LARGE SCALE GENOMIC DNA]</scope>
    <source>
        <strain evidence="2 3">36D10-4-7</strain>
    </source>
</reference>
<name>A0ABX1CS29_9SPHN</name>
<accession>A0ABX1CS29</accession>
<feature type="transmembrane region" description="Helical" evidence="1">
    <location>
        <begin position="79"/>
        <end position="103"/>
    </location>
</feature>
<keyword evidence="1" id="KW-1133">Transmembrane helix</keyword>
<evidence type="ECO:0000256" key="1">
    <source>
        <dbReference type="SAM" id="Phobius"/>
    </source>
</evidence>
<comment type="caution">
    <text evidence="2">The sequence shown here is derived from an EMBL/GenBank/DDBJ whole genome shotgun (WGS) entry which is preliminary data.</text>
</comment>
<evidence type="ECO:0000313" key="2">
    <source>
        <dbReference type="EMBL" id="NJR79458.1"/>
    </source>
</evidence>
<feature type="transmembrane region" description="Helical" evidence="1">
    <location>
        <begin position="45"/>
        <end position="67"/>
    </location>
</feature>
<keyword evidence="1" id="KW-0812">Transmembrane</keyword>
<keyword evidence="3" id="KW-1185">Reference proteome</keyword>
<sequence>MTVVAAVFVAIMGIIACRANARLAGESRLPMQWWFTGEVTWSAPRPVALAFCPALAGIVLGSQVVLAANVAPRPEQEDLVLPALIATGVLFVAIQLLHLWLIARTLRRGIR</sequence>
<dbReference type="RefSeq" id="WP_168135017.1">
    <property type="nucleotide sequence ID" value="NZ_JAAVJH010000007.1"/>
</dbReference>
<evidence type="ECO:0000313" key="3">
    <source>
        <dbReference type="Proteomes" id="UP000732399"/>
    </source>
</evidence>
<organism evidence="2 3">
    <name type="scientific">Sphingomonas corticis</name>
    <dbReference type="NCBI Taxonomy" id="2722791"/>
    <lineage>
        <taxon>Bacteria</taxon>
        <taxon>Pseudomonadati</taxon>
        <taxon>Pseudomonadota</taxon>
        <taxon>Alphaproteobacteria</taxon>
        <taxon>Sphingomonadales</taxon>
        <taxon>Sphingomonadaceae</taxon>
        <taxon>Sphingomonas</taxon>
    </lineage>
</organism>
<dbReference type="Proteomes" id="UP000732399">
    <property type="component" value="Unassembled WGS sequence"/>
</dbReference>
<evidence type="ECO:0008006" key="4">
    <source>
        <dbReference type="Google" id="ProtNLM"/>
    </source>
</evidence>
<proteinExistence type="predicted"/>
<keyword evidence="1" id="KW-0472">Membrane</keyword>
<gene>
    <name evidence="2" type="ORF">HBH26_12785</name>
</gene>
<dbReference type="EMBL" id="JAAVJH010000007">
    <property type="protein sequence ID" value="NJR79458.1"/>
    <property type="molecule type" value="Genomic_DNA"/>
</dbReference>